<dbReference type="EMBL" id="JAUSUG010000023">
    <property type="protein sequence ID" value="MDQ0257086.1"/>
    <property type="molecule type" value="Genomic_DNA"/>
</dbReference>
<evidence type="ECO:0000313" key="2">
    <source>
        <dbReference type="Proteomes" id="UP001230005"/>
    </source>
</evidence>
<reference evidence="1 2" key="1">
    <citation type="submission" date="2023-07" db="EMBL/GenBank/DDBJ databases">
        <title>Genomic Encyclopedia of Type Strains, Phase IV (KMG-IV): sequencing the most valuable type-strain genomes for metagenomic binning, comparative biology and taxonomic classification.</title>
        <authorList>
            <person name="Goeker M."/>
        </authorList>
    </citation>
    <scope>NUCLEOTIDE SEQUENCE [LARGE SCALE GENOMIC DNA]</scope>
    <source>
        <strain evidence="1 2">DSM 9768</strain>
    </source>
</reference>
<comment type="caution">
    <text evidence="1">The sequence shown here is derived from an EMBL/GenBank/DDBJ whole genome shotgun (WGS) entry which is preliminary data.</text>
</comment>
<keyword evidence="2" id="KW-1185">Reference proteome</keyword>
<dbReference type="Proteomes" id="UP001230005">
    <property type="component" value="Unassembled WGS sequence"/>
</dbReference>
<organism evidence="1 2">
    <name type="scientific">Evansella vedderi</name>
    <dbReference type="NCBI Taxonomy" id="38282"/>
    <lineage>
        <taxon>Bacteria</taxon>
        <taxon>Bacillati</taxon>
        <taxon>Bacillota</taxon>
        <taxon>Bacilli</taxon>
        <taxon>Bacillales</taxon>
        <taxon>Bacillaceae</taxon>
        <taxon>Evansella</taxon>
    </lineage>
</organism>
<name>A0ABU0A0T0_9BACI</name>
<protein>
    <submittedName>
        <fullName evidence="1">Wyosine [tRNA(Phe)-imidazoG37] synthetase (Radical SAM superfamily)</fullName>
    </submittedName>
</protein>
<accession>A0ABU0A0T0</accession>
<gene>
    <name evidence="1" type="ORF">J2S74_004532</name>
</gene>
<evidence type="ECO:0000313" key="1">
    <source>
        <dbReference type="EMBL" id="MDQ0257086.1"/>
    </source>
</evidence>
<proteinExistence type="predicted"/>
<sequence>MNLVDLLNERLNESPEEKMVRTKIVREMNWKKEGEKFLERRNRLNLFRADISRAINVSSSRLRRFELGEGVREARLIARAYALAIEKEELNIEIRLLRQRLATLTNKET</sequence>
<dbReference type="RefSeq" id="WP_307330248.1">
    <property type="nucleotide sequence ID" value="NZ_JAUSUG010000023.1"/>
</dbReference>